<dbReference type="Pfam" id="PF00436">
    <property type="entry name" value="SSB"/>
    <property type="match status" value="1"/>
</dbReference>
<keyword evidence="5" id="KW-1185">Reference proteome</keyword>
<dbReference type="HOGENOM" id="CLU_078758_6_2_9"/>
<dbReference type="GO" id="GO:0006310">
    <property type="term" value="P:DNA recombination"/>
    <property type="evidence" value="ECO:0007669"/>
    <property type="project" value="UniProtKB-UniRule"/>
</dbReference>
<dbReference type="PROSITE" id="PS50935">
    <property type="entry name" value="SSB"/>
    <property type="match status" value="1"/>
</dbReference>
<dbReference type="OrthoDB" id="9809878at2"/>
<dbReference type="CDD" id="cd04496">
    <property type="entry name" value="SSB_OBF"/>
    <property type="match status" value="1"/>
</dbReference>
<keyword evidence="2" id="KW-0234">DNA repair</keyword>
<gene>
    <name evidence="4" type="primary">ssb4</name>
    <name evidence="4" type="ORF">L248_1635</name>
</gene>
<comment type="caution">
    <text evidence="2">Lacks conserved residue(s) required for the propagation of feature annotation.</text>
</comment>
<keyword evidence="2" id="KW-0227">DNA damage</keyword>
<proteinExistence type="inferred from homology"/>
<dbReference type="InterPro" id="IPR000424">
    <property type="entry name" value="Primosome_PriB/ssb"/>
</dbReference>
<dbReference type="STRING" id="1231336.L248_1635"/>
<keyword evidence="2" id="KW-0235">DNA replication</keyword>
<evidence type="ECO:0000256" key="3">
    <source>
        <dbReference type="PIRNR" id="PIRNR002070"/>
    </source>
</evidence>
<evidence type="ECO:0000256" key="1">
    <source>
        <dbReference type="ARBA" id="ARBA00023125"/>
    </source>
</evidence>
<dbReference type="InterPro" id="IPR011344">
    <property type="entry name" value="ssDNA-bd"/>
</dbReference>
<evidence type="ECO:0000256" key="2">
    <source>
        <dbReference type="HAMAP-Rule" id="MF_00984"/>
    </source>
</evidence>
<dbReference type="PANTHER" id="PTHR10302">
    <property type="entry name" value="SINGLE-STRANDED DNA-BINDING PROTEIN"/>
    <property type="match status" value="1"/>
</dbReference>
<reference evidence="5" key="1">
    <citation type="journal article" date="2013" name="Genome Announc.">
        <title>Whole-Genome Sequencing of Lactobacillus shenzhenensis Strain LY-73T.</title>
        <authorList>
            <person name="Lin Z."/>
            <person name="Liu Z."/>
            <person name="Yang R."/>
            <person name="Zou Y."/>
            <person name="Wan D."/>
            <person name="Chen J."/>
            <person name="Guo M."/>
            <person name="Zhao J."/>
            <person name="Fang C."/>
            <person name="Yang R."/>
            <person name="Liu F."/>
        </authorList>
    </citation>
    <scope>NUCLEOTIDE SEQUENCE [LARGE SCALE GENOMIC DNA]</scope>
    <source>
        <strain evidence="5">LY-73</strain>
    </source>
</reference>
<dbReference type="GO" id="GO:0006281">
    <property type="term" value="P:DNA repair"/>
    <property type="evidence" value="ECO:0007669"/>
    <property type="project" value="UniProtKB-UniRule"/>
</dbReference>
<organism evidence="4 5">
    <name type="scientific">Schleiferilactobacillus shenzhenensis LY-73</name>
    <dbReference type="NCBI Taxonomy" id="1231336"/>
    <lineage>
        <taxon>Bacteria</taxon>
        <taxon>Bacillati</taxon>
        <taxon>Bacillota</taxon>
        <taxon>Bacilli</taxon>
        <taxon>Lactobacillales</taxon>
        <taxon>Lactobacillaceae</taxon>
        <taxon>Schleiferilactobacillus</taxon>
    </lineage>
</organism>
<feature type="short sequence motif" description="Important for interaction with partner proteins" evidence="2">
    <location>
        <begin position="142"/>
        <end position="147"/>
    </location>
</feature>
<dbReference type="PANTHER" id="PTHR10302:SF27">
    <property type="entry name" value="SINGLE-STRANDED DNA-BINDING PROTEIN"/>
    <property type="match status" value="1"/>
</dbReference>
<dbReference type="Proteomes" id="UP000030647">
    <property type="component" value="Unassembled WGS sequence"/>
</dbReference>
<protein>
    <recommendedName>
        <fullName evidence="2 3">Single-stranded DNA-binding protein</fullName>
        <shortName evidence="2">SSB</shortName>
    </recommendedName>
</protein>
<dbReference type="GO" id="GO:0009295">
    <property type="term" value="C:nucleoid"/>
    <property type="evidence" value="ECO:0007669"/>
    <property type="project" value="TreeGrafter"/>
</dbReference>
<dbReference type="NCBIfam" id="TIGR00621">
    <property type="entry name" value="ssb"/>
    <property type="match status" value="1"/>
</dbReference>
<dbReference type="RefSeq" id="WP_022530642.1">
    <property type="nucleotide sequence ID" value="NZ_KI271605.1"/>
</dbReference>
<dbReference type="PIRSF" id="PIRSF002070">
    <property type="entry name" value="SSB"/>
    <property type="match status" value="1"/>
</dbReference>
<comment type="subunit">
    <text evidence="2">Homotetramer.</text>
</comment>
<name>U4TRH1_9LACO</name>
<sequence length="147" mass="15971">MINRVTLVGRLTQDVEVKHTESGIAVANFTVAVERHFKNAEGEKQADFVTCKMWRKSAENFANFTCKGSLVGILGEVRTHTYEKDGQKVYRTDIEADTFALLEPKAVTEARRAGTLKSGSGGGSDNVFAAAGANGEKIDITDDDLPF</sequence>
<keyword evidence="1 2" id="KW-0238">DNA-binding</keyword>
<dbReference type="HAMAP" id="MF_00984">
    <property type="entry name" value="SSB"/>
    <property type="match status" value="1"/>
</dbReference>
<dbReference type="EMBL" id="KI271605">
    <property type="protein sequence ID" value="ERL64102.1"/>
    <property type="molecule type" value="Genomic_DNA"/>
</dbReference>
<dbReference type="GO" id="GO:0006260">
    <property type="term" value="P:DNA replication"/>
    <property type="evidence" value="ECO:0007669"/>
    <property type="project" value="UniProtKB-UniRule"/>
</dbReference>
<dbReference type="InterPro" id="IPR012340">
    <property type="entry name" value="NA-bd_OB-fold"/>
</dbReference>
<keyword evidence="2" id="KW-0233">DNA recombination</keyword>
<accession>U4TRH1</accession>
<dbReference type="AlphaFoldDB" id="U4TRH1"/>
<evidence type="ECO:0000313" key="4">
    <source>
        <dbReference type="EMBL" id="ERL64102.1"/>
    </source>
</evidence>
<evidence type="ECO:0000313" key="5">
    <source>
        <dbReference type="Proteomes" id="UP000030647"/>
    </source>
</evidence>
<dbReference type="Gene3D" id="2.40.50.140">
    <property type="entry name" value="Nucleic acid-binding proteins"/>
    <property type="match status" value="1"/>
</dbReference>
<dbReference type="GO" id="GO:0003697">
    <property type="term" value="F:single-stranded DNA binding"/>
    <property type="evidence" value="ECO:0007669"/>
    <property type="project" value="UniProtKB-UniRule"/>
</dbReference>
<comment type="function">
    <text evidence="2">Plays an important role in DNA replication, recombination and repair. Binds to ssDNA and to an array of partner proteins to recruit them to their sites of action during DNA metabolism.</text>
</comment>
<dbReference type="SUPFAM" id="SSF50249">
    <property type="entry name" value="Nucleic acid-binding proteins"/>
    <property type="match status" value="1"/>
</dbReference>
<dbReference type="eggNOG" id="COG0629">
    <property type="taxonomic scope" value="Bacteria"/>
</dbReference>